<dbReference type="Proteomes" id="UP001223586">
    <property type="component" value="Unassembled WGS sequence"/>
</dbReference>
<proteinExistence type="inferred from homology"/>
<keyword evidence="2" id="KW-0175">Coiled coil</keyword>
<feature type="transmembrane region" description="Helical" evidence="3">
    <location>
        <begin position="9"/>
        <end position="30"/>
    </location>
</feature>
<dbReference type="Gene3D" id="3.30.70.1880">
    <property type="entry name" value="Protein of unknown function DUF881"/>
    <property type="match status" value="1"/>
</dbReference>
<dbReference type="RefSeq" id="WP_307231836.1">
    <property type="nucleotide sequence ID" value="NZ_JAUSTT010000025.1"/>
</dbReference>
<keyword evidence="3" id="KW-1133">Transmembrane helix</keyword>
<keyword evidence="3" id="KW-0472">Membrane</keyword>
<dbReference type="InterPro" id="IPR010273">
    <property type="entry name" value="DUF881"/>
</dbReference>
<name>A0ABT9WWH9_9BACI</name>
<evidence type="ECO:0000313" key="5">
    <source>
        <dbReference type="Proteomes" id="UP001223586"/>
    </source>
</evidence>
<organism evidence="4 5">
    <name type="scientific">Bacillus chungangensis</name>
    <dbReference type="NCBI Taxonomy" id="587633"/>
    <lineage>
        <taxon>Bacteria</taxon>
        <taxon>Bacillati</taxon>
        <taxon>Bacillota</taxon>
        <taxon>Bacilli</taxon>
        <taxon>Bacillales</taxon>
        <taxon>Bacillaceae</taxon>
        <taxon>Bacillus</taxon>
    </lineage>
</organism>
<dbReference type="PANTHER" id="PTHR37313">
    <property type="entry name" value="UPF0749 PROTEIN RV1825"/>
    <property type="match status" value="1"/>
</dbReference>
<comment type="caution">
    <text evidence="4">The sequence shown here is derived from an EMBL/GenBank/DDBJ whole genome shotgun (WGS) entry which is preliminary data.</text>
</comment>
<reference evidence="4 5" key="1">
    <citation type="submission" date="2023-07" db="EMBL/GenBank/DDBJ databases">
        <title>Genomic Encyclopedia of Type Strains, Phase IV (KMG-IV): sequencing the most valuable type-strain genomes for metagenomic binning, comparative biology and taxonomic classification.</title>
        <authorList>
            <person name="Goeker M."/>
        </authorList>
    </citation>
    <scope>NUCLEOTIDE SEQUENCE [LARGE SCALE GENOMIC DNA]</scope>
    <source>
        <strain evidence="4 5">DSM 23837</strain>
    </source>
</reference>
<dbReference type="PANTHER" id="PTHR37313:SF2">
    <property type="entry name" value="UPF0749 PROTEIN YLXX"/>
    <property type="match status" value="1"/>
</dbReference>
<sequence>MKKKTKGKYAVLSLVSIVVGFILAFSYNLANKEKQEHPKLTDRQYERENQLRRELISQQEQNQSLQKELHLKQEKVRKIEKELSKEKQVFFDLAEDAEKYRMYLGKVKVQGKGIQVKLEDGAYMPEEENVNHYIVHEHHVFKVVNELYIAGASAVAVNGQRISYDSYIVCNGPVITVDGVQYPAPFQISAIGDPEILAAALNMTGGVKDQLVNDHIIFTLEKKDRIVLEPILGENT</sequence>
<protein>
    <submittedName>
        <fullName evidence="4">Uncharacterized protein YlxW (UPF0749 family)</fullName>
    </submittedName>
</protein>
<evidence type="ECO:0000256" key="3">
    <source>
        <dbReference type="SAM" id="Phobius"/>
    </source>
</evidence>
<gene>
    <name evidence="4" type="ORF">J2S08_003539</name>
</gene>
<keyword evidence="3" id="KW-0812">Transmembrane</keyword>
<evidence type="ECO:0000256" key="2">
    <source>
        <dbReference type="SAM" id="Coils"/>
    </source>
</evidence>
<dbReference type="EMBL" id="JAUSTT010000025">
    <property type="protein sequence ID" value="MDQ0177658.1"/>
    <property type="molecule type" value="Genomic_DNA"/>
</dbReference>
<comment type="similarity">
    <text evidence="1">Belongs to the UPF0749 family.</text>
</comment>
<keyword evidence="5" id="KW-1185">Reference proteome</keyword>
<accession>A0ABT9WWH9</accession>
<evidence type="ECO:0000313" key="4">
    <source>
        <dbReference type="EMBL" id="MDQ0177658.1"/>
    </source>
</evidence>
<feature type="coiled-coil region" evidence="2">
    <location>
        <begin position="48"/>
        <end position="89"/>
    </location>
</feature>
<dbReference type="Pfam" id="PF05949">
    <property type="entry name" value="DUF881"/>
    <property type="match status" value="1"/>
</dbReference>
<evidence type="ECO:0000256" key="1">
    <source>
        <dbReference type="ARBA" id="ARBA00009108"/>
    </source>
</evidence>